<sequence length="29" mass="3404">MLQSHVNNFLFTCYWLQTSSHHTTSVSFS</sequence>
<proteinExistence type="predicted"/>
<dbReference type="EMBL" id="GGEC01054993">
    <property type="protein sequence ID" value="MBX35477.1"/>
    <property type="molecule type" value="Transcribed_RNA"/>
</dbReference>
<evidence type="ECO:0000313" key="1">
    <source>
        <dbReference type="EMBL" id="MBX35477.1"/>
    </source>
</evidence>
<accession>A0A2P2MZ28</accession>
<dbReference type="AlphaFoldDB" id="A0A2P2MZ28"/>
<protein>
    <submittedName>
        <fullName evidence="1">Uncharacterized protein</fullName>
    </submittedName>
</protein>
<organism evidence="1">
    <name type="scientific">Rhizophora mucronata</name>
    <name type="common">Asiatic mangrove</name>
    <dbReference type="NCBI Taxonomy" id="61149"/>
    <lineage>
        <taxon>Eukaryota</taxon>
        <taxon>Viridiplantae</taxon>
        <taxon>Streptophyta</taxon>
        <taxon>Embryophyta</taxon>
        <taxon>Tracheophyta</taxon>
        <taxon>Spermatophyta</taxon>
        <taxon>Magnoliopsida</taxon>
        <taxon>eudicotyledons</taxon>
        <taxon>Gunneridae</taxon>
        <taxon>Pentapetalae</taxon>
        <taxon>rosids</taxon>
        <taxon>fabids</taxon>
        <taxon>Malpighiales</taxon>
        <taxon>Rhizophoraceae</taxon>
        <taxon>Rhizophora</taxon>
    </lineage>
</organism>
<reference evidence="1" key="1">
    <citation type="submission" date="2018-02" db="EMBL/GenBank/DDBJ databases">
        <title>Rhizophora mucronata_Transcriptome.</title>
        <authorList>
            <person name="Meera S.P."/>
            <person name="Sreeshan A."/>
            <person name="Augustine A."/>
        </authorList>
    </citation>
    <scope>NUCLEOTIDE SEQUENCE</scope>
    <source>
        <tissue evidence="1">Leaf</tissue>
    </source>
</reference>
<name>A0A2P2MZ28_RHIMU</name>